<protein>
    <submittedName>
        <fullName evidence="4">DUF2339 domain-containing protein</fullName>
    </submittedName>
</protein>
<dbReference type="Pfam" id="PF10101">
    <property type="entry name" value="DUF2339"/>
    <property type="match status" value="1"/>
</dbReference>
<dbReference type="Proteomes" id="UP001226020">
    <property type="component" value="Unassembled WGS sequence"/>
</dbReference>
<feature type="compositionally biased region" description="Polar residues" evidence="2">
    <location>
        <begin position="128"/>
        <end position="137"/>
    </location>
</feature>
<organism evidence="4 5">
    <name type="scientific">Phocoenobacter atlanticus subsp. atlanticus</name>
    <dbReference type="NCBI Taxonomy" id="3061285"/>
    <lineage>
        <taxon>Bacteria</taxon>
        <taxon>Pseudomonadati</taxon>
        <taxon>Pseudomonadota</taxon>
        <taxon>Gammaproteobacteria</taxon>
        <taxon>Pasteurellales</taxon>
        <taxon>Pasteurellaceae</taxon>
        <taxon>Phocoenobacter</taxon>
        <taxon>Phocoenobacter atlanticus</taxon>
    </lineage>
</organism>
<keyword evidence="3" id="KW-0812">Transmembrane</keyword>
<feature type="transmembrane region" description="Helical" evidence="3">
    <location>
        <begin position="158"/>
        <end position="178"/>
    </location>
</feature>
<dbReference type="PANTHER" id="PTHR38434:SF1">
    <property type="entry name" value="BLL2549 PROTEIN"/>
    <property type="match status" value="1"/>
</dbReference>
<feature type="transmembrane region" description="Helical" evidence="3">
    <location>
        <begin position="559"/>
        <end position="576"/>
    </location>
</feature>
<dbReference type="AlphaFoldDB" id="A0AAW8C9S8"/>
<feature type="transmembrane region" description="Helical" evidence="3">
    <location>
        <begin position="843"/>
        <end position="863"/>
    </location>
</feature>
<name>A0AAW8C9S8_9PAST</name>
<keyword evidence="5" id="KW-1185">Reference proteome</keyword>
<comment type="caution">
    <text evidence="4">The sequence shown here is derived from an EMBL/GenBank/DDBJ whole genome shotgun (WGS) entry which is preliminary data.</text>
</comment>
<feature type="transmembrane region" description="Helical" evidence="3">
    <location>
        <begin position="518"/>
        <end position="539"/>
    </location>
</feature>
<keyword evidence="1" id="KW-0175">Coiled coil</keyword>
<feature type="transmembrane region" description="Helical" evidence="3">
    <location>
        <begin position="348"/>
        <end position="366"/>
    </location>
</feature>
<evidence type="ECO:0000313" key="5">
    <source>
        <dbReference type="Proteomes" id="UP001226020"/>
    </source>
</evidence>
<feature type="transmembrane region" description="Helical" evidence="3">
    <location>
        <begin position="588"/>
        <end position="607"/>
    </location>
</feature>
<feature type="transmembrane region" description="Helical" evidence="3">
    <location>
        <begin position="318"/>
        <end position="336"/>
    </location>
</feature>
<keyword evidence="3" id="KW-1133">Transmembrane helix</keyword>
<gene>
    <name evidence="4" type="ORF">QJU57_01440</name>
</gene>
<feature type="transmembrane region" description="Helical" evidence="3">
    <location>
        <begin position="804"/>
        <end position="823"/>
    </location>
</feature>
<feature type="transmembrane region" description="Helical" evidence="3">
    <location>
        <begin position="292"/>
        <end position="311"/>
    </location>
</feature>
<feature type="transmembrane region" description="Helical" evidence="3">
    <location>
        <begin position="6"/>
        <end position="22"/>
    </location>
</feature>
<feature type="transmembrane region" description="Helical" evidence="3">
    <location>
        <begin position="404"/>
        <end position="424"/>
    </location>
</feature>
<feature type="transmembrane region" description="Helical" evidence="3">
    <location>
        <begin position="242"/>
        <end position="262"/>
    </location>
</feature>
<feature type="transmembrane region" description="Helical" evidence="3">
    <location>
        <begin position="944"/>
        <end position="967"/>
    </location>
</feature>
<feature type="transmembrane region" description="Helical" evidence="3">
    <location>
        <begin position="875"/>
        <end position="900"/>
    </location>
</feature>
<accession>A0AAW8C9S8</accession>
<evidence type="ECO:0000256" key="3">
    <source>
        <dbReference type="SAM" id="Phobius"/>
    </source>
</evidence>
<dbReference type="InterPro" id="IPR019286">
    <property type="entry name" value="DUF2339_TM"/>
</dbReference>
<feature type="transmembrane region" description="Helical" evidence="3">
    <location>
        <begin position="614"/>
        <end position="635"/>
    </location>
</feature>
<feature type="transmembrane region" description="Helical" evidence="3">
    <location>
        <begin position="746"/>
        <end position="764"/>
    </location>
</feature>
<feature type="transmembrane region" description="Helical" evidence="3">
    <location>
        <begin position="912"/>
        <end position="932"/>
    </location>
</feature>
<feature type="transmembrane region" description="Helical" evidence="3">
    <location>
        <begin position="378"/>
        <end position="398"/>
    </location>
</feature>
<evidence type="ECO:0000313" key="4">
    <source>
        <dbReference type="EMBL" id="MDP8147742.1"/>
    </source>
</evidence>
<feature type="transmembrane region" description="Helical" evidence="3">
    <location>
        <begin position="436"/>
        <end position="451"/>
    </location>
</feature>
<evidence type="ECO:0000256" key="1">
    <source>
        <dbReference type="SAM" id="Coils"/>
    </source>
</evidence>
<dbReference type="RefSeq" id="WP_306350848.1">
    <property type="nucleotide sequence ID" value="NZ_JASAWV010000002.1"/>
</dbReference>
<dbReference type="EMBL" id="JASAXT010000002">
    <property type="protein sequence ID" value="MDP8147742.1"/>
    <property type="molecule type" value="Genomic_DNA"/>
</dbReference>
<feature type="transmembrane region" description="Helical" evidence="3">
    <location>
        <begin position="674"/>
        <end position="696"/>
    </location>
</feature>
<feature type="transmembrane region" description="Helical" evidence="3">
    <location>
        <begin position="190"/>
        <end position="208"/>
    </location>
</feature>
<feature type="transmembrane region" description="Helical" evidence="3">
    <location>
        <begin position="1032"/>
        <end position="1054"/>
    </location>
</feature>
<sequence length="1065" mass="120990">MDIVSIIVLIIIITIFIKLSNLKSELFALKQRVASLEKEKSNYSTENIVDIPTVPEMVIQEGVKVDTALNQDAIEEPTIQIEESVVSHSQQDLPEPQKETELKALSDITKENITDYKESCWDKPTKPPKSNQKSQPVKPSVIEKALHYAKDWVTKGNILVKIGMLVLFFAVMALLRYATQQGWFNFSIEYRLLGIATGALVALIFAWLKRETKRSFALSVQGGSIGILLLVIFSAVKMYALITPNIGFILSISMVLIAALLALKQDAKALIIMAVLAGFLAPIWLSDGSGSHIVLFSYYAILNVGIFIVAWVKPWRELNLLGFVFTYIIGSTWGGLSYTEAQFNTTEPFVVLFFFFYLFIPLRYVNRINASDKKYLQRVDAILLFGTPIVTLGLQVGMLYNHSIWLAWSCVAMGLVYGLLAFFLRGKIIYQTLQQAYIGLSAGFLTLAVPIGLSAKVTSAIFALEGAGAIWLGSKERRTLTWLAGGFLQVLSAVGFFFAYQNIVIDYSSSLPVFNDKYLSILLITISAVISVWICYFYAERGLIKTNSSLNAWLTESTLRLVAKCFFLWSLVWWLGGSANEILHSTKQWYDVFSFVILTVFILALSYKYYQDPLVVKVLSLLFMLGSVFVLEQFLDIFYFDFVVSNFRAEALSWCLFIVVGCWLWKRLAHSAEVLIDIALVTWVLSLAVLFSITIYKHLPTENLSDIWLWWAILSVWIILSILINFRPHWLLNFGKRPSDKWLNYVNKGVISILGLAFFSLICVSSDEYYIWLPILNSVDLLQLIIAVALLTSFLPLKSNFYKIIGYIIVVAFIITLSLRMIDHWGYILFLSSTMFNLYLSDMYWLILFGFWILILCMGKVALSNKKLSIKLISWRPVIQIVINTISVLLIFVWFSFLFYRGENTSIPWIPIFNPIELLQCIILGGVIIWLKENYQAIALPQKILIVPVLILMLLSAVVLRIIHHYIGIEWHITMFKYAIVQMGLTIVWSIIGLIIWVLGSKYKSRILWLFGAILMLVVIIKLIFIDRSHLGNLYGILSFFIYGLLCVLVGYFAPIPPLETEVSE</sequence>
<feature type="transmembrane region" description="Helical" evidence="3">
    <location>
        <begin position="708"/>
        <end position="726"/>
    </location>
</feature>
<feature type="region of interest" description="Disordered" evidence="2">
    <location>
        <begin position="117"/>
        <end position="138"/>
    </location>
</feature>
<feature type="transmembrane region" description="Helical" evidence="3">
    <location>
        <begin position="480"/>
        <end position="498"/>
    </location>
</feature>
<feature type="coiled-coil region" evidence="1">
    <location>
        <begin position="19"/>
        <end position="46"/>
    </location>
</feature>
<feature type="transmembrane region" description="Helical" evidence="3">
    <location>
        <begin position="215"/>
        <end position="236"/>
    </location>
</feature>
<feature type="transmembrane region" description="Helical" evidence="3">
    <location>
        <begin position="457"/>
        <end position="473"/>
    </location>
</feature>
<feature type="transmembrane region" description="Helical" evidence="3">
    <location>
        <begin position="1007"/>
        <end position="1026"/>
    </location>
</feature>
<dbReference type="PANTHER" id="PTHR38434">
    <property type="entry name" value="BLL2549 PROTEIN"/>
    <property type="match status" value="1"/>
</dbReference>
<feature type="transmembrane region" description="Helical" evidence="3">
    <location>
        <begin position="979"/>
        <end position="1000"/>
    </location>
</feature>
<feature type="transmembrane region" description="Helical" evidence="3">
    <location>
        <begin position="647"/>
        <end position="665"/>
    </location>
</feature>
<proteinExistence type="predicted"/>
<reference evidence="4 5" key="1">
    <citation type="journal article" date="2023" name="Front. Microbiol.">
        <title>Phylogeography and host specificity of Pasteurellaceae pathogenic to sea-farmed fish in the north-east Atlantic.</title>
        <authorList>
            <person name="Gulla S."/>
            <person name="Colquhoun D.J."/>
            <person name="Olsen A.B."/>
            <person name="Spilsberg B."/>
            <person name="Lagesen K."/>
            <person name="Aakesson C.P."/>
            <person name="Strom S."/>
            <person name="Manji F."/>
            <person name="Birkbeck T.H."/>
            <person name="Nilsen H.K."/>
        </authorList>
    </citation>
    <scope>NUCLEOTIDE SEQUENCE [LARGE SCALE GENOMIC DNA]</scope>
    <source>
        <strain evidence="4 5">NVIB3131</strain>
    </source>
</reference>
<keyword evidence="3" id="KW-0472">Membrane</keyword>
<feature type="transmembrane region" description="Helical" evidence="3">
    <location>
        <begin position="269"/>
        <end position="286"/>
    </location>
</feature>
<evidence type="ECO:0000256" key="2">
    <source>
        <dbReference type="SAM" id="MobiDB-lite"/>
    </source>
</evidence>
<feature type="transmembrane region" description="Helical" evidence="3">
    <location>
        <begin position="770"/>
        <end position="792"/>
    </location>
</feature>